<keyword evidence="4" id="KW-1185">Reference proteome</keyword>
<feature type="signal peptide" evidence="2">
    <location>
        <begin position="1"/>
        <end position="22"/>
    </location>
</feature>
<gene>
    <name evidence="3" type="ORF">GSF22_33160</name>
</gene>
<dbReference type="Proteomes" id="UP000823521">
    <property type="component" value="Unassembled WGS sequence"/>
</dbReference>
<keyword evidence="2" id="KW-0732">Signal</keyword>
<dbReference type="EMBL" id="WVUH01000607">
    <property type="protein sequence ID" value="MBO4210808.1"/>
    <property type="molecule type" value="Genomic_DNA"/>
</dbReference>
<proteinExistence type="predicted"/>
<feature type="chain" id="PRO_5045722682" evidence="2">
    <location>
        <begin position="23"/>
        <end position="177"/>
    </location>
</feature>
<protein>
    <submittedName>
        <fullName evidence="3">Uncharacterized protein</fullName>
    </submittedName>
</protein>
<accession>A0ABS3W284</accession>
<reference evidence="3 4" key="1">
    <citation type="submission" date="2019-12" db="EMBL/GenBank/DDBJ databases">
        <title>Whole genome sequencing of endophytic Actinobacterium Micromonospora sp. MPMI6T.</title>
        <authorList>
            <person name="Evv R."/>
            <person name="Podile A.R."/>
        </authorList>
    </citation>
    <scope>NUCLEOTIDE SEQUENCE [LARGE SCALE GENOMIC DNA]</scope>
    <source>
        <strain evidence="3 4">MPMI6</strain>
    </source>
</reference>
<dbReference type="PROSITE" id="PS51257">
    <property type="entry name" value="PROKAR_LIPOPROTEIN"/>
    <property type="match status" value="1"/>
</dbReference>
<comment type="caution">
    <text evidence="3">The sequence shown here is derived from an EMBL/GenBank/DDBJ whole genome shotgun (WGS) entry which is preliminary data.</text>
</comment>
<organism evidence="3 4">
    <name type="scientific">Micromonospora echinofusca</name>
    <dbReference type="NCBI Taxonomy" id="47858"/>
    <lineage>
        <taxon>Bacteria</taxon>
        <taxon>Bacillati</taxon>
        <taxon>Actinomycetota</taxon>
        <taxon>Actinomycetes</taxon>
        <taxon>Micromonosporales</taxon>
        <taxon>Micromonosporaceae</taxon>
        <taxon>Micromonospora</taxon>
    </lineage>
</organism>
<evidence type="ECO:0000313" key="3">
    <source>
        <dbReference type="EMBL" id="MBO4210808.1"/>
    </source>
</evidence>
<name>A0ABS3W284_MICEH</name>
<evidence type="ECO:0000256" key="2">
    <source>
        <dbReference type="SAM" id="SignalP"/>
    </source>
</evidence>
<evidence type="ECO:0000313" key="4">
    <source>
        <dbReference type="Proteomes" id="UP000823521"/>
    </source>
</evidence>
<evidence type="ECO:0000256" key="1">
    <source>
        <dbReference type="SAM" id="MobiDB-lite"/>
    </source>
</evidence>
<feature type="compositionally biased region" description="Low complexity" evidence="1">
    <location>
        <begin position="30"/>
        <end position="47"/>
    </location>
</feature>
<feature type="region of interest" description="Disordered" evidence="1">
    <location>
        <begin position="21"/>
        <end position="69"/>
    </location>
</feature>
<sequence length="177" mass="17362">MRRLIAVTAVAVAMLAGAGCSADREGAGGTATPGVTAGPTGTPGTGPTTPPGAGPGGSPAGGTAAPAGGNGREVCDAAIRAGSTAVQTYVSELGTMLTATGAGDTKTAEAARQRAEAALKGWRTELTRQSALATDARLKTVLAEIAAEVGTMKADINSIDSDKLDQLQQRLDQLCAG</sequence>